<dbReference type="InterPro" id="IPR006527">
    <property type="entry name" value="F-box-assoc_dom_typ1"/>
</dbReference>
<dbReference type="SUPFAM" id="SSF50965">
    <property type="entry name" value="Galactose oxidase, central domain"/>
    <property type="match status" value="1"/>
</dbReference>
<evidence type="ECO:0000259" key="1">
    <source>
        <dbReference type="PROSITE" id="PS50181"/>
    </source>
</evidence>
<proteinExistence type="predicted"/>
<dbReference type="PROSITE" id="PS50181">
    <property type="entry name" value="FBOX"/>
    <property type="match status" value="1"/>
</dbReference>
<name>A0A6P6UBG9_COFAR</name>
<dbReference type="CDD" id="cd22157">
    <property type="entry name" value="F-box_AtFBW1-like"/>
    <property type="match status" value="1"/>
</dbReference>
<dbReference type="Gene3D" id="1.20.1280.50">
    <property type="match status" value="1"/>
</dbReference>
<evidence type="ECO:0000313" key="3">
    <source>
        <dbReference type="RefSeq" id="XP_027087799.1"/>
    </source>
</evidence>
<reference evidence="3" key="2">
    <citation type="submission" date="2025-08" db="UniProtKB">
        <authorList>
            <consortium name="RefSeq"/>
        </authorList>
    </citation>
    <scope>IDENTIFICATION</scope>
    <source>
        <tissue evidence="3">Leaves</tissue>
    </source>
</reference>
<dbReference type="PANTHER" id="PTHR31672:SF13">
    <property type="entry name" value="F-BOX PROTEIN CPR30-LIKE"/>
    <property type="match status" value="1"/>
</dbReference>
<dbReference type="SMART" id="SM00256">
    <property type="entry name" value="FBOX"/>
    <property type="match status" value="1"/>
</dbReference>
<dbReference type="NCBIfam" id="TIGR01640">
    <property type="entry name" value="F_box_assoc_1"/>
    <property type="match status" value="1"/>
</dbReference>
<reference evidence="2" key="1">
    <citation type="journal article" date="2025" name="Foods">
        <title>Unveiling the Microbial Signatures of Arabica Coffee Cherries: Insights into Ripeness Specific Diversity, Functional Traits, and Implications for Quality and Safety.</title>
        <authorList>
            <consortium name="RefSeq"/>
            <person name="Tenea G.N."/>
            <person name="Cifuentes V."/>
            <person name="Reyes P."/>
            <person name="Cevallos-Vallejos M."/>
        </authorList>
    </citation>
    <scope>NUCLEOTIDE SEQUENCE [LARGE SCALE GENOMIC DNA]</scope>
</reference>
<protein>
    <submittedName>
        <fullName evidence="3">F-box protein CPR1-like</fullName>
    </submittedName>
</protein>
<organism evidence="2 3">
    <name type="scientific">Coffea arabica</name>
    <name type="common">Arabian coffee</name>
    <dbReference type="NCBI Taxonomy" id="13443"/>
    <lineage>
        <taxon>Eukaryota</taxon>
        <taxon>Viridiplantae</taxon>
        <taxon>Streptophyta</taxon>
        <taxon>Embryophyta</taxon>
        <taxon>Tracheophyta</taxon>
        <taxon>Spermatophyta</taxon>
        <taxon>Magnoliopsida</taxon>
        <taxon>eudicotyledons</taxon>
        <taxon>Gunneridae</taxon>
        <taxon>Pentapetalae</taxon>
        <taxon>asterids</taxon>
        <taxon>lamiids</taxon>
        <taxon>Gentianales</taxon>
        <taxon>Rubiaceae</taxon>
        <taxon>Ixoroideae</taxon>
        <taxon>Gardenieae complex</taxon>
        <taxon>Bertiereae - Coffeeae clade</taxon>
        <taxon>Coffeeae</taxon>
        <taxon>Coffea</taxon>
    </lineage>
</organism>
<evidence type="ECO:0000313" key="2">
    <source>
        <dbReference type="Proteomes" id="UP001652660"/>
    </source>
</evidence>
<dbReference type="AlphaFoldDB" id="A0A6P6UBG9"/>
<dbReference type="GeneID" id="113709278"/>
<dbReference type="InterPro" id="IPR036047">
    <property type="entry name" value="F-box-like_dom_sf"/>
</dbReference>
<dbReference type="SUPFAM" id="SSF81383">
    <property type="entry name" value="F-box domain"/>
    <property type="match status" value="1"/>
</dbReference>
<dbReference type="PANTHER" id="PTHR31672">
    <property type="entry name" value="BNACNNG10540D PROTEIN"/>
    <property type="match status" value="1"/>
</dbReference>
<dbReference type="Proteomes" id="UP001652660">
    <property type="component" value="Chromosome 9e"/>
</dbReference>
<sequence length="416" mass="47537">MSPSVCSTPLPLPSQVPRMPNLPWELILDILSRLPATSLLRFRCVSKPWRSLIDSPDFVQMHLRQSQKAAGTTNRSLILGFLGIYSIDLDSLDCARPLRPPFSSSDVSNSCNGLVLLLGQNQTPFLWNPCTRKYKTLPDSPHEYPPPGIPVDYNALYKRYGFGYVAQDDDYKVLRVVEFRSPDSTWIGSEAKIYSLKTNSWRRVDHYPFPLPRIRGWGVHVNGAVHTVLSLDNYYQEIVAFDLRTEKHYTIPKPDLLLENVELSVDEMAGCLCLLVRKKRRINIWIMKEYHVKSSWTKLLSIAPPLIDEHCSLISPLAYSRRGDEVLLNCDDEKLVWYDLTRKTTRDVDVQGLPFRFYAEFFVGSLLPLENGCRGGGGGEDEIGITRRATRQKNTKVNDTRKKRDDFLSKGFKLVL</sequence>
<dbReference type="InterPro" id="IPR050796">
    <property type="entry name" value="SCF_F-box_component"/>
</dbReference>
<dbReference type="InterPro" id="IPR017451">
    <property type="entry name" value="F-box-assoc_interact_dom"/>
</dbReference>
<accession>A0A6P6UBG9</accession>
<feature type="domain" description="F-box" evidence="1">
    <location>
        <begin position="16"/>
        <end position="63"/>
    </location>
</feature>
<gene>
    <name evidence="3" type="primary">LOC113709278</name>
</gene>
<keyword evidence="2" id="KW-1185">Reference proteome</keyword>
<dbReference type="Pfam" id="PF00646">
    <property type="entry name" value="F-box"/>
    <property type="match status" value="1"/>
</dbReference>
<dbReference type="RefSeq" id="XP_027087799.1">
    <property type="nucleotide sequence ID" value="XM_027231998.2"/>
</dbReference>
<dbReference type="OrthoDB" id="591557at2759"/>
<dbReference type="Pfam" id="PF07734">
    <property type="entry name" value="FBA_1"/>
    <property type="match status" value="1"/>
</dbReference>
<dbReference type="InterPro" id="IPR001810">
    <property type="entry name" value="F-box_dom"/>
</dbReference>
<dbReference type="InterPro" id="IPR011043">
    <property type="entry name" value="Gal_Oxase/kelch_b-propeller"/>
</dbReference>